<feature type="transmembrane region" description="Helical" evidence="24">
    <location>
        <begin position="225"/>
        <end position="245"/>
    </location>
</feature>
<evidence type="ECO:0000256" key="20">
    <source>
        <dbReference type="ARBA" id="ARBA00081225"/>
    </source>
</evidence>
<name>A0A9Q0MVS3_9DIPT</name>
<keyword evidence="16" id="KW-0325">Glycoprotein</keyword>
<dbReference type="InterPro" id="IPR001054">
    <property type="entry name" value="A/G_cyclase"/>
</dbReference>
<dbReference type="SUPFAM" id="SSF55073">
    <property type="entry name" value="Nucleotide cyclase"/>
    <property type="match status" value="2"/>
</dbReference>
<evidence type="ECO:0000256" key="14">
    <source>
        <dbReference type="ARBA" id="ARBA00022998"/>
    </source>
</evidence>
<keyword evidence="12" id="KW-0460">Magnesium</keyword>
<evidence type="ECO:0000313" key="27">
    <source>
        <dbReference type="Proteomes" id="UP001151699"/>
    </source>
</evidence>
<dbReference type="PANTHER" id="PTHR45627">
    <property type="entry name" value="ADENYLATE CYCLASE TYPE 1"/>
    <property type="match status" value="1"/>
</dbReference>
<reference evidence="26" key="1">
    <citation type="submission" date="2022-07" db="EMBL/GenBank/DDBJ databases">
        <authorList>
            <person name="Trinca V."/>
            <person name="Uliana J.V.C."/>
            <person name="Torres T.T."/>
            <person name="Ward R.J."/>
            <person name="Monesi N."/>
        </authorList>
    </citation>
    <scope>NUCLEOTIDE SEQUENCE</scope>
    <source>
        <strain evidence="26">HSMRA1968</strain>
        <tissue evidence="26">Whole embryos</tissue>
    </source>
</reference>
<dbReference type="OrthoDB" id="10035433at2759"/>
<feature type="transmembrane region" description="Helical" evidence="24">
    <location>
        <begin position="1059"/>
        <end position="1080"/>
    </location>
</feature>
<dbReference type="GO" id="GO:0004016">
    <property type="term" value="F:adenylate cyclase activity"/>
    <property type="evidence" value="ECO:0007669"/>
    <property type="project" value="UniProtKB-EC"/>
</dbReference>
<feature type="transmembrane region" description="Helical" evidence="24">
    <location>
        <begin position="257"/>
        <end position="280"/>
    </location>
</feature>
<dbReference type="InterPro" id="IPR018297">
    <property type="entry name" value="A/G_cyclase_CS"/>
</dbReference>
<evidence type="ECO:0000256" key="9">
    <source>
        <dbReference type="ARBA" id="ARBA00022737"/>
    </source>
</evidence>
<dbReference type="GO" id="GO:0006171">
    <property type="term" value="P:cAMP biosynthetic process"/>
    <property type="evidence" value="ECO:0007669"/>
    <property type="project" value="UniProtKB-KW"/>
</dbReference>
<keyword evidence="7 24" id="KW-0812">Transmembrane</keyword>
<keyword evidence="15 24" id="KW-0472">Membrane</keyword>
<feature type="transmembrane region" description="Helical" evidence="24">
    <location>
        <begin position="141"/>
        <end position="159"/>
    </location>
</feature>
<dbReference type="GO" id="GO:0007189">
    <property type="term" value="P:adenylate cyclase-activating G protein-coupled receptor signaling pathway"/>
    <property type="evidence" value="ECO:0007669"/>
    <property type="project" value="TreeGrafter"/>
</dbReference>
<feature type="transmembrane region" description="Helical" evidence="24">
    <location>
        <begin position="1009"/>
        <end position="1031"/>
    </location>
</feature>
<evidence type="ECO:0000256" key="2">
    <source>
        <dbReference type="ARBA" id="ARBA00001936"/>
    </source>
</evidence>
<evidence type="ECO:0000256" key="11">
    <source>
        <dbReference type="ARBA" id="ARBA00022840"/>
    </source>
</evidence>
<evidence type="ECO:0000256" key="24">
    <source>
        <dbReference type="SAM" id="Phobius"/>
    </source>
</evidence>
<evidence type="ECO:0000256" key="19">
    <source>
        <dbReference type="ARBA" id="ARBA00070496"/>
    </source>
</evidence>
<evidence type="ECO:0000256" key="23">
    <source>
        <dbReference type="RuleBase" id="RU000405"/>
    </source>
</evidence>
<keyword evidence="18 23" id="KW-0456">Lyase</keyword>
<evidence type="ECO:0000256" key="7">
    <source>
        <dbReference type="ARBA" id="ARBA00022692"/>
    </source>
</evidence>
<evidence type="ECO:0000259" key="25">
    <source>
        <dbReference type="PROSITE" id="PS50125"/>
    </source>
</evidence>
<accession>A0A9Q0MVS3</accession>
<keyword evidence="13 24" id="KW-1133">Transmembrane helix</keyword>
<evidence type="ECO:0000256" key="8">
    <source>
        <dbReference type="ARBA" id="ARBA00022723"/>
    </source>
</evidence>
<dbReference type="Proteomes" id="UP001151699">
    <property type="component" value="Chromosome X"/>
</dbReference>
<evidence type="ECO:0000256" key="15">
    <source>
        <dbReference type="ARBA" id="ARBA00023136"/>
    </source>
</evidence>
<dbReference type="CDD" id="cd07302">
    <property type="entry name" value="CHD"/>
    <property type="match status" value="2"/>
</dbReference>
<feature type="transmembrane region" description="Helical" evidence="24">
    <location>
        <begin position="1210"/>
        <end position="1228"/>
    </location>
</feature>
<feature type="transmembrane region" description="Helical" evidence="24">
    <location>
        <begin position="112"/>
        <end position="129"/>
    </location>
</feature>
<keyword evidence="6" id="KW-1003">Cell membrane</keyword>
<comment type="cofactor">
    <cofactor evidence="3">
        <name>Mg(2+)</name>
        <dbReference type="ChEBI" id="CHEBI:18420"/>
    </cofactor>
</comment>
<protein>
    <recommendedName>
        <fullName evidence="19">Adenylate cyclase type 9</fullName>
        <ecNumber evidence="5">4.6.1.1</ecNumber>
    </recommendedName>
    <alternativeName>
        <fullName evidence="22">ATP pyrophosphate-lyase 9</fullName>
    </alternativeName>
    <alternativeName>
        <fullName evidence="20">Adenylate cyclase type IX</fullName>
    </alternativeName>
    <alternativeName>
        <fullName evidence="21">Adenylyl cyclase 9</fullName>
    </alternativeName>
</protein>
<dbReference type="GO" id="GO:0046872">
    <property type="term" value="F:metal ion binding"/>
    <property type="evidence" value="ECO:0007669"/>
    <property type="project" value="UniProtKB-KW"/>
</dbReference>
<gene>
    <name evidence="26" type="primary">Adcy9</name>
    <name evidence="26" type="ORF">Bhyg_10782</name>
</gene>
<evidence type="ECO:0000256" key="10">
    <source>
        <dbReference type="ARBA" id="ARBA00022741"/>
    </source>
</evidence>
<feature type="transmembrane region" description="Helical" evidence="24">
    <location>
        <begin position="1117"/>
        <end position="1141"/>
    </location>
</feature>
<dbReference type="FunFam" id="3.30.70.1230:FF:000014">
    <property type="entry name" value="adenylate cyclase type 9"/>
    <property type="match status" value="1"/>
</dbReference>
<organism evidence="26 27">
    <name type="scientific">Pseudolycoriella hygida</name>
    <dbReference type="NCBI Taxonomy" id="35572"/>
    <lineage>
        <taxon>Eukaryota</taxon>
        <taxon>Metazoa</taxon>
        <taxon>Ecdysozoa</taxon>
        <taxon>Arthropoda</taxon>
        <taxon>Hexapoda</taxon>
        <taxon>Insecta</taxon>
        <taxon>Pterygota</taxon>
        <taxon>Neoptera</taxon>
        <taxon>Endopterygota</taxon>
        <taxon>Diptera</taxon>
        <taxon>Nematocera</taxon>
        <taxon>Sciaroidea</taxon>
        <taxon>Sciaridae</taxon>
        <taxon>Pseudolycoriella</taxon>
    </lineage>
</organism>
<keyword evidence="14" id="KW-0115">cAMP biosynthesis</keyword>
<keyword evidence="27" id="KW-1185">Reference proteome</keyword>
<comment type="caution">
    <text evidence="26">The sequence shown here is derived from an EMBL/GenBank/DDBJ whole genome shotgun (WGS) entry which is preliminary data.</text>
</comment>
<dbReference type="Gene3D" id="3.30.70.1230">
    <property type="entry name" value="Nucleotide cyclase"/>
    <property type="match status" value="2"/>
</dbReference>
<dbReference type="EMBL" id="WJQU01000003">
    <property type="protein sequence ID" value="KAJ6638049.1"/>
    <property type="molecule type" value="Genomic_DNA"/>
</dbReference>
<evidence type="ECO:0000256" key="1">
    <source>
        <dbReference type="ARBA" id="ARBA00001593"/>
    </source>
</evidence>
<feature type="domain" description="Guanylate cyclase" evidence="25">
    <location>
        <begin position="1290"/>
        <end position="1427"/>
    </location>
</feature>
<evidence type="ECO:0000256" key="17">
    <source>
        <dbReference type="ARBA" id="ARBA00023211"/>
    </source>
</evidence>
<evidence type="ECO:0000256" key="22">
    <source>
        <dbReference type="ARBA" id="ARBA00081427"/>
    </source>
</evidence>
<evidence type="ECO:0000256" key="6">
    <source>
        <dbReference type="ARBA" id="ARBA00022475"/>
    </source>
</evidence>
<comment type="catalytic activity">
    <reaction evidence="1">
        <text>ATP = 3',5'-cyclic AMP + diphosphate</text>
        <dbReference type="Rhea" id="RHEA:15389"/>
        <dbReference type="ChEBI" id="CHEBI:30616"/>
        <dbReference type="ChEBI" id="CHEBI:33019"/>
        <dbReference type="ChEBI" id="CHEBI:58165"/>
        <dbReference type="EC" id="4.6.1.1"/>
    </reaction>
</comment>
<keyword evidence="8" id="KW-0479">Metal-binding</keyword>
<dbReference type="PROSITE" id="PS50125">
    <property type="entry name" value="GUANYLATE_CYCLASE_2"/>
    <property type="match status" value="2"/>
</dbReference>
<dbReference type="SMART" id="SM00044">
    <property type="entry name" value="CYCc"/>
    <property type="match status" value="2"/>
</dbReference>
<keyword evidence="9" id="KW-0677">Repeat</keyword>
<feature type="transmembrane region" description="Helical" evidence="24">
    <location>
        <begin position="171"/>
        <end position="191"/>
    </location>
</feature>
<evidence type="ECO:0000256" key="13">
    <source>
        <dbReference type="ARBA" id="ARBA00022989"/>
    </source>
</evidence>
<dbReference type="EC" id="4.6.1.1" evidence="5"/>
<dbReference type="InterPro" id="IPR029787">
    <property type="entry name" value="Nucleotide_cyclase"/>
</dbReference>
<feature type="transmembrane region" description="Helical" evidence="24">
    <location>
        <begin position="983"/>
        <end position="1003"/>
    </location>
</feature>
<dbReference type="PROSITE" id="PS00452">
    <property type="entry name" value="GUANYLATE_CYCLASE_1"/>
    <property type="match status" value="2"/>
</dbReference>
<evidence type="ECO:0000313" key="26">
    <source>
        <dbReference type="EMBL" id="KAJ6638049.1"/>
    </source>
</evidence>
<dbReference type="GO" id="GO:0035556">
    <property type="term" value="P:intracellular signal transduction"/>
    <property type="evidence" value="ECO:0007669"/>
    <property type="project" value="InterPro"/>
</dbReference>
<comment type="similarity">
    <text evidence="23">Belongs to the adenylyl cyclase class-4/guanylyl cyclase family.</text>
</comment>
<comment type="cofactor">
    <cofactor evidence="2">
        <name>Mn(2+)</name>
        <dbReference type="ChEBI" id="CHEBI:29035"/>
    </cofactor>
</comment>
<proteinExistence type="inferred from homology"/>
<evidence type="ECO:0000256" key="21">
    <source>
        <dbReference type="ARBA" id="ARBA00081232"/>
    </source>
</evidence>
<dbReference type="GO" id="GO:0005524">
    <property type="term" value="F:ATP binding"/>
    <property type="evidence" value="ECO:0007669"/>
    <property type="project" value="UniProtKB-KW"/>
</dbReference>
<sequence>MQCCHTDFISPIPQGTLNFSQRESMSFTAMPPGVLANSRHVSEEDIQIALAPYIQTYLSQTGRRHSCCSVMLPVAFERAASKSWLDPCFDSAVLEGQYQASVFPQIRLRFRFALLYILLCSLVWMIYFLTESGPDHYRYPIAASIGLLIVLTGVLLWLTYSTFYRAHPTSVSAFTAITLCATSLCFLTLTSDAFSPLGHFAICVEIVLLIYTVIPLHLWQNVGIAAIYSIAFEILTHLLGNNYYFNTKPIGFCYKILVLRILLQISVHLVGVHVLVMNVVRMRGTFMKVGQNLLVRRQLEMEKQLKEKMIHSVMPPKVADMLLKEVGFDPESKSVQVNREREHRTSNDVKSLFRPFHMHSMDNVSILFADIVGFTKMSSTKTAEQLVEILNDLFERFDDLCLTSGCEKISTLGDCYYCVSGCPEPRPDHAICCVEMGLDMIAAMRIFDAQRHEGVKMRVGVHTGTVLCGIVGTRRVKFDVWSNDVTLANRMESTGKPEQVHISEQTCSFLGDNYLLDEGEDVEGHRTYFVVGRRKDCQSSPTAYSDHNFHLSAPPAYNGFVDGVQLSQSATNISAIHPSVPPASPVGQTSASLNPSPVLSIRPRLASFNRVTKYLISSGNGNVKEKSAADYPKIVISSRSLPDSLNSDHEDDGCCRGGSTKCEQNENQPQKYSSKFRHWKVPKFLRKMDGSTVTEVLKKPDLVVKKSDDIPCVEQNGYQALPIVIESPCPNLNTLDVPHRMMHCPMVSNRSPDNCSPVAHSMFDEFDVRSYISQSRSDISPFGRSASYRSQCGRSPQSDISPMIRPRALTVVDTVHESTSKKRHSISPWGDGLSLCPSATSRKDSGIRSNSRRSSIQQQIYAMNQGAISTQRVSGYFTSSQSSLSELPEPITTPPEPNPDPLGACLQQLRKQSDLQLIRCVRDNAKSQRSYLVKPPLTNVTLFFKSRQMEREFRSNAHRFGCELQHEGPPTFATPKYNTYIDIFVGIVVYFAISASLFLMSITDFNTQFRIWVCVFAAFSAIQFFAMFLFTKQICRLNSPKESSCEDTLFEACSNWYPWHICLGVLMMLPIILIIINFSLQDFNKLAAFEYHYGFLVFVCIIHFCNFTQLNCWMRNILAILAAFSFVGIALGQLGAITTFMRFNQTVVFPFNNSNFLQSNASSLMNVLVNNLLETNDSGMVVIDDGWNTTTKPHIIVNSRTNKLNWFQEYHVEIYLDLLLVLILVWFLNREFEIGYRLTFYGSAVANQDKIRVQNMKNQADMLLHNIIPKHVAEQLKNTAKYSENHQNVAIIFASIVNFNELYDESYLGGKEYLRVLNELIGDFDEILSRQEFRCVEKIKTIGSSFMAASGLDPSSRGGNYDHIVALMNFAMAMQSVIEAFNNDLLEFNLVLRIGFNVGDVTAGVIGTSKLHYDIWGDSVNVASRMDSTGVAGRIQVGKCCLPFLESRFEFEPRGSVYVKGKDNMEVFLVKGVRPDFDNMNNLDPRKKTGIEKHFSDV</sequence>
<keyword evidence="11" id="KW-0067">ATP-binding</keyword>
<feature type="transmembrane region" description="Helical" evidence="24">
    <location>
        <begin position="1086"/>
        <end position="1105"/>
    </location>
</feature>
<evidence type="ECO:0000256" key="18">
    <source>
        <dbReference type="ARBA" id="ARBA00023239"/>
    </source>
</evidence>
<evidence type="ECO:0000256" key="16">
    <source>
        <dbReference type="ARBA" id="ARBA00023180"/>
    </source>
</evidence>
<evidence type="ECO:0000256" key="3">
    <source>
        <dbReference type="ARBA" id="ARBA00001946"/>
    </source>
</evidence>
<evidence type="ECO:0000256" key="4">
    <source>
        <dbReference type="ARBA" id="ARBA00004651"/>
    </source>
</evidence>
<dbReference type="Pfam" id="PF00211">
    <property type="entry name" value="Guanylate_cyc"/>
    <property type="match status" value="2"/>
</dbReference>
<keyword evidence="10" id="KW-0547">Nucleotide-binding</keyword>
<dbReference type="FunFam" id="3.30.70.1230:FF:000008">
    <property type="entry name" value="Adenylate cyclase type 9"/>
    <property type="match status" value="1"/>
</dbReference>
<dbReference type="PANTHER" id="PTHR45627:SF8">
    <property type="entry name" value="ADENYLATE CYCLASE TYPE 9"/>
    <property type="match status" value="1"/>
</dbReference>
<feature type="domain" description="Guanylate cyclase" evidence="25">
    <location>
        <begin position="365"/>
        <end position="492"/>
    </location>
</feature>
<feature type="transmembrane region" description="Helical" evidence="24">
    <location>
        <begin position="197"/>
        <end position="218"/>
    </location>
</feature>
<keyword evidence="17" id="KW-0464">Manganese</keyword>
<dbReference type="GO" id="GO:0005886">
    <property type="term" value="C:plasma membrane"/>
    <property type="evidence" value="ECO:0007669"/>
    <property type="project" value="UniProtKB-SubCell"/>
</dbReference>
<evidence type="ECO:0000256" key="5">
    <source>
        <dbReference type="ARBA" id="ARBA00012201"/>
    </source>
</evidence>
<comment type="subcellular location">
    <subcellularLocation>
        <location evidence="4">Cell membrane</location>
        <topology evidence="4">Multi-pass membrane protein</topology>
    </subcellularLocation>
</comment>
<evidence type="ECO:0000256" key="12">
    <source>
        <dbReference type="ARBA" id="ARBA00022842"/>
    </source>
</evidence>